<dbReference type="EMBL" id="JAUSUD010000017">
    <property type="protein sequence ID" value="MDQ0232047.1"/>
    <property type="molecule type" value="Genomic_DNA"/>
</dbReference>
<dbReference type="Proteomes" id="UP001234495">
    <property type="component" value="Unassembled WGS sequence"/>
</dbReference>
<keyword evidence="2 5" id="KW-0812">Transmembrane</keyword>
<dbReference type="RefSeq" id="WP_307344020.1">
    <property type="nucleotide sequence ID" value="NZ_JAUSUD010000017.1"/>
</dbReference>
<dbReference type="Pfam" id="PF07681">
    <property type="entry name" value="DoxX"/>
    <property type="match status" value="1"/>
</dbReference>
<dbReference type="InterPro" id="IPR032808">
    <property type="entry name" value="DoxX"/>
</dbReference>
<name>A0ABT9ZID8_9BACI</name>
<feature type="transmembrane region" description="Helical" evidence="5">
    <location>
        <begin position="10"/>
        <end position="28"/>
    </location>
</feature>
<organism evidence="6 7">
    <name type="scientific">Metabacillus malikii</name>
    <dbReference type="NCBI Taxonomy" id="1504265"/>
    <lineage>
        <taxon>Bacteria</taxon>
        <taxon>Bacillati</taxon>
        <taxon>Bacillota</taxon>
        <taxon>Bacilli</taxon>
        <taxon>Bacillales</taxon>
        <taxon>Bacillaceae</taxon>
        <taxon>Metabacillus</taxon>
    </lineage>
</organism>
<comment type="caution">
    <text evidence="6">The sequence shown here is derived from an EMBL/GenBank/DDBJ whole genome shotgun (WGS) entry which is preliminary data.</text>
</comment>
<evidence type="ECO:0000256" key="5">
    <source>
        <dbReference type="SAM" id="Phobius"/>
    </source>
</evidence>
<keyword evidence="4 5" id="KW-0472">Membrane</keyword>
<evidence type="ECO:0000256" key="2">
    <source>
        <dbReference type="ARBA" id="ARBA00022692"/>
    </source>
</evidence>
<feature type="transmembrane region" description="Helical" evidence="5">
    <location>
        <begin position="95"/>
        <end position="116"/>
    </location>
</feature>
<evidence type="ECO:0000313" key="6">
    <source>
        <dbReference type="EMBL" id="MDQ0232047.1"/>
    </source>
</evidence>
<reference evidence="6 7" key="1">
    <citation type="submission" date="2023-07" db="EMBL/GenBank/DDBJ databases">
        <title>Genomic Encyclopedia of Type Strains, Phase IV (KMG-IV): sequencing the most valuable type-strain genomes for metagenomic binning, comparative biology and taxonomic classification.</title>
        <authorList>
            <person name="Goeker M."/>
        </authorList>
    </citation>
    <scope>NUCLEOTIDE SEQUENCE [LARGE SCALE GENOMIC DNA]</scope>
    <source>
        <strain evidence="6 7">DSM 29005</strain>
    </source>
</reference>
<gene>
    <name evidence="6" type="ORF">J2S19_003332</name>
</gene>
<evidence type="ECO:0000256" key="3">
    <source>
        <dbReference type="ARBA" id="ARBA00022989"/>
    </source>
</evidence>
<accession>A0ABT9ZID8</accession>
<comment type="subcellular location">
    <subcellularLocation>
        <location evidence="1">Membrane</location>
        <topology evidence="1">Multi-pass membrane protein</topology>
    </subcellularLocation>
</comment>
<evidence type="ECO:0000313" key="7">
    <source>
        <dbReference type="Proteomes" id="UP001234495"/>
    </source>
</evidence>
<proteinExistence type="predicted"/>
<feature type="transmembrane region" description="Helical" evidence="5">
    <location>
        <begin position="48"/>
        <end position="64"/>
    </location>
</feature>
<evidence type="ECO:0000256" key="4">
    <source>
        <dbReference type="ARBA" id="ARBA00023136"/>
    </source>
</evidence>
<evidence type="ECO:0000256" key="1">
    <source>
        <dbReference type="ARBA" id="ARBA00004141"/>
    </source>
</evidence>
<feature type="transmembrane region" description="Helical" evidence="5">
    <location>
        <begin position="71"/>
        <end position="89"/>
    </location>
</feature>
<keyword evidence="3 5" id="KW-1133">Transmembrane helix</keyword>
<sequence>MKKQLSTISLIRYVVAYVFIASGLMKLFGPDMSSMFSQIGIPYPLNSMYILAIIELICAALILLHKYVKKAVAVLLAIMVISIVLTKIPLLHEGIFVFAFNARLDIVMVVLLYILYKTYPGRTFS</sequence>
<protein>
    <submittedName>
        <fullName evidence="6">Membrane protein YphA (DoxX/SURF4 family)</fullName>
    </submittedName>
</protein>
<keyword evidence="7" id="KW-1185">Reference proteome</keyword>